<feature type="region of interest" description="Disordered" evidence="1">
    <location>
        <begin position="166"/>
        <end position="185"/>
    </location>
</feature>
<proteinExistence type="predicted"/>
<name>G8ZNS3_TORDE</name>
<dbReference type="RefSeq" id="XP_003679478.1">
    <property type="nucleotide sequence ID" value="XM_003679430.1"/>
</dbReference>
<feature type="region of interest" description="Disordered" evidence="1">
    <location>
        <begin position="258"/>
        <end position="348"/>
    </location>
</feature>
<dbReference type="OrthoDB" id="4041625at2759"/>
<evidence type="ECO:0000313" key="3">
    <source>
        <dbReference type="Proteomes" id="UP000005627"/>
    </source>
</evidence>
<feature type="compositionally biased region" description="Acidic residues" evidence="1">
    <location>
        <begin position="323"/>
        <end position="334"/>
    </location>
</feature>
<protein>
    <submittedName>
        <fullName evidence="2">Uncharacterized protein</fullName>
    </submittedName>
</protein>
<dbReference type="AlphaFoldDB" id="G8ZNS3"/>
<reference evidence="2 3" key="1">
    <citation type="journal article" date="2011" name="Proc. Natl. Acad. Sci. U.S.A.">
        <title>Evolutionary erosion of yeast sex chromosomes by mating-type switching accidents.</title>
        <authorList>
            <person name="Gordon J.L."/>
            <person name="Armisen D."/>
            <person name="Proux-Wera E."/>
            <person name="Oheigeartaigh S.S."/>
            <person name="Byrne K.P."/>
            <person name="Wolfe K.H."/>
        </authorList>
    </citation>
    <scope>NUCLEOTIDE SEQUENCE [LARGE SCALE GENOMIC DNA]</scope>
    <source>
        <strain evidence="3">ATCC 10662 / CBS 1146 / NBRC 0425 / NCYC 2629 / NRRL Y-866</strain>
    </source>
</reference>
<dbReference type="FunCoup" id="G8ZNS3">
    <property type="interactions" value="592"/>
</dbReference>
<dbReference type="STRING" id="1076872.G8ZNS3"/>
<feature type="region of interest" description="Disordered" evidence="1">
    <location>
        <begin position="59"/>
        <end position="155"/>
    </location>
</feature>
<feature type="region of interest" description="Disordered" evidence="1">
    <location>
        <begin position="1"/>
        <end position="26"/>
    </location>
</feature>
<sequence length="404" mass="45510">MDGEMSEVSAMETTGTRCEKEEDKKSEKLEKLGMLCMSLGLQPSRMTDKMLNTIELSKDIERNQRKEIKKLSSTSPHVEQGEDENENENENENEDKEEGEHSSSVQVEEDGDKQGTDMQLSTLGKSLKRKKIPPPLSISDANSARSSAAGSATSYQFDADNSLARSAPAHIPNFPRSSRSARFEKPSVQYLGKVSTNGPRRNSPIQSTHAYKLKTPYVAQFPRYPVPGPPPPAMTPCAPYYPYMYPGQFPLYQSTPQQPFMPPWQPRSAMPYSSQARYYQDSNPRGKRLRKQDQQRTEKSAARKQDVRASDAEDSSDERPEEQPDGSGNDEDDTESVHLAIEENAMPFPAREPQANILGEIRISENVFSYEFPCNNPSIDKKMFMSICDKVWDESNRLAKDFSP</sequence>
<dbReference type="eggNOG" id="ENOG502S5RS">
    <property type="taxonomic scope" value="Eukaryota"/>
</dbReference>
<accession>G8ZNS3</accession>
<feature type="compositionally biased region" description="Basic and acidic residues" evidence="1">
    <location>
        <begin position="291"/>
        <end position="322"/>
    </location>
</feature>
<dbReference type="HOGENOM" id="CLU_642614_0_0_1"/>
<feature type="compositionally biased region" description="Low complexity" evidence="1">
    <location>
        <begin position="137"/>
        <end position="154"/>
    </location>
</feature>
<gene>
    <name evidence="2" type="primary">TDEL0B01380</name>
    <name evidence="2" type="ORF">TDEL_0B01380</name>
</gene>
<keyword evidence="3" id="KW-1185">Reference proteome</keyword>
<feature type="compositionally biased region" description="Polar residues" evidence="1">
    <location>
        <begin position="271"/>
        <end position="283"/>
    </location>
</feature>
<dbReference type="Proteomes" id="UP000005627">
    <property type="component" value="Chromosome 2"/>
</dbReference>
<dbReference type="GeneID" id="11504109"/>
<feature type="compositionally biased region" description="Basic and acidic residues" evidence="1">
    <location>
        <begin position="17"/>
        <end position="26"/>
    </location>
</feature>
<evidence type="ECO:0000256" key="1">
    <source>
        <dbReference type="SAM" id="MobiDB-lite"/>
    </source>
</evidence>
<feature type="compositionally biased region" description="Acidic residues" evidence="1">
    <location>
        <begin position="81"/>
        <end position="97"/>
    </location>
</feature>
<evidence type="ECO:0000313" key="2">
    <source>
        <dbReference type="EMBL" id="CCE90267.1"/>
    </source>
</evidence>
<dbReference type="EMBL" id="HE616743">
    <property type="protein sequence ID" value="CCE90267.1"/>
    <property type="molecule type" value="Genomic_DNA"/>
</dbReference>
<feature type="compositionally biased region" description="Basic and acidic residues" evidence="1">
    <location>
        <begin position="59"/>
        <end position="70"/>
    </location>
</feature>
<dbReference type="KEGG" id="tdl:TDEL_0B01380"/>
<dbReference type="InParanoid" id="G8ZNS3"/>
<organism evidence="2 3">
    <name type="scientific">Torulaspora delbrueckii</name>
    <name type="common">Yeast</name>
    <name type="synonym">Candida colliculosa</name>
    <dbReference type="NCBI Taxonomy" id="4950"/>
    <lineage>
        <taxon>Eukaryota</taxon>
        <taxon>Fungi</taxon>
        <taxon>Dikarya</taxon>
        <taxon>Ascomycota</taxon>
        <taxon>Saccharomycotina</taxon>
        <taxon>Saccharomycetes</taxon>
        <taxon>Saccharomycetales</taxon>
        <taxon>Saccharomycetaceae</taxon>
        <taxon>Torulaspora</taxon>
    </lineage>
</organism>